<name>A0A1D1V083_RAMVA</name>
<feature type="domain" description="EF-hand" evidence="3">
    <location>
        <begin position="97"/>
        <end position="132"/>
    </location>
</feature>
<dbReference type="Pfam" id="PF13499">
    <property type="entry name" value="EF-hand_7"/>
    <property type="match status" value="1"/>
</dbReference>
<dbReference type="GO" id="GO:0099509">
    <property type="term" value="P:regulation of presynaptic cytosolic calcium ion concentration"/>
    <property type="evidence" value="ECO:0007669"/>
    <property type="project" value="TreeGrafter"/>
</dbReference>
<dbReference type="GO" id="GO:0030425">
    <property type="term" value="C:dendrite"/>
    <property type="evidence" value="ECO:0007669"/>
    <property type="project" value="TreeGrafter"/>
</dbReference>
<organism evidence="4 5">
    <name type="scientific">Ramazzottius varieornatus</name>
    <name type="common">Water bear</name>
    <name type="synonym">Tardigrade</name>
    <dbReference type="NCBI Taxonomy" id="947166"/>
    <lineage>
        <taxon>Eukaryota</taxon>
        <taxon>Metazoa</taxon>
        <taxon>Ecdysozoa</taxon>
        <taxon>Tardigrada</taxon>
        <taxon>Eutardigrada</taxon>
        <taxon>Parachela</taxon>
        <taxon>Hypsibioidea</taxon>
        <taxon>Ramazzottiidae</taxon>
        <taxon>Ramazzottius</taxon>
    </lineage>
</organism>
<dbReference type="SMART" id="SM00054">
    <property type="entry name" value="EFh"/>
    <property type="match status" value="4"/>
</dbReference>
<sequence length="216" mass="24088">MRIWKQFDKDYSGYIEADELKDFLLAVILRSNSAAILDDDKLLDYTDSILRIFDTNKDGKLQLSEMAQLLPVKENFLNRAVFKARGGQNQKGSLRTLTAQDVENVFLLYDRDGNGTIENEELYGLCKDLLELAKSDYDMDDLEAFHDAIISGCDINRDGKINQKELTMILLAIAKTASEEEGVASGASTASTVSALKSRSKVSGRHHQSSTTRRPS</sequence>
<dbReference type="GO" id="GO:0043195">
    <property type="term" value="C:terminal bouton"/>
    <property type="evidence" value="ECO:0007669"/>
    <property type="project" value="TreeGrafter"/>
</dbReference>
<dbReference type="OrthoDB" id="428774at2759"/>
<dbReference type="PROSITE" id="PS00018">
    <property type="entry name" value="EF_HAND_1"/>
    <property type="match status" value="3"/>
</dbReference>
<dbReference type="STRING" id="947166.A0A1D1V083"/>
<evidence type="ECO:0000256" key="2">
    <source>
        <dbReference type="SAM" id="MobiDB-lite"/>
    </source>
</evidence>
<reference evidence="4 5" key="1">
    <citation type="journal article" date="2016" name="Nat. Commun.">
        <title>Extremotolerant tardigrade genome and improved radiotolerance of human cultured cells by tardigrade-unique protein.</title>
        <authorList>
            <person name="Hashimoto T."/>
            <person name="Horikawa D.D."/>
            <person name="Saito Y."/>
            <person name="Kuwahara H."/>
            <person name="Kozuka-Hata H."/>
            <person name="Shin-I T."/>
            <person name="Minakuchi Y."/>
            <person name="Ohishi K."/>
            <person name="Motoyama A."/>
            <person name="Aizu T."/>
            <person name="Enomoto A."/>
            <person name="Kondo K."/>
            <person name="Tanaka S."/>
            <person name="Hara Y."/>
            <person name="Koshikawa S."/>
            <person name="Sagara H."/>
            <person name="Miura T."/>
            <person name="Yokobori S."/>
            <person name="Miyagawa K."/>
            <person name="Suzuki Y."/>
            <person name="Kubo T."/>
            <person name="Oyama M."/>
            <person name="Kohara Y."/>
            <person name="Fujiyama A."/>
            <person name="Arakawa K."/>
            <person name="Katayama T."/>
            <person name="Toyoda A."/>
            <person name="Kunieda T."/>
        </authorList>
    </citation>
    <scope>NUCLEOTIDE SEQUENCE [LARGE SCALE GENOMIC DNA]</scope>
    <source>
        <strain evidence="4 5">YOKOZUNA-1</strain>
    </source>
</reference>
<evidence type="ECO:0000256" key="1">
    <source>
        <dbReference type="ARBA" id="ARBA00022837"/>
    </source>
</evidence>
<dbReference type="EMBL" id="BDGG01000003">
    <property type="protein sequence ID" value="GAU95259.1"/>
    <property type="molecule type" value="Genomic_DNA"/>
</dbReference>
<dbReference type="InterPro" id="IPR018247">
    <property type="entry name" value="EF_Hand_1_Ca_BS"/>
</dbReference>
<keyword evidence="5" id="KW-1185">Reference proteome</keyword>
<dbReference type="GO" id="GO:0005634">
    <property type="term" value="C:nucleus"/>
    <property type="evidence" value="ECO:0007669"/>
    <property type="project" value="TreeGrafter"/>
</dbReference>
<dbReference type="Pfam" id="PF13833">
    <property type="entry name" value="EF-hand_8"/>
    <property type="match status" value="1"/>
</dbReference>
<dbReference type="GO" id="GO:0005829">
    <property type="term" value="C:cytosol"/>
    <property type="evidence" value="ECO:0007669"/>
    <property type="project" value="TreeGrafter"/>
</dbReference>
<dbReference type="PROSITE" id="PS50222">
    <property type="entry name" value="EF_HAND_2"/>
    <property type="match status" value="3"/>
</dbReference>
<dbReference type="SUPFAM" id="SSF47473">
    <property type="entry name" value="EF-hand"/>
    <property type="match status" value="1"/>
</dbReference>
<dbReference type="InterPro" id="IPR051001">
    <property type="entry name" value="Calbindin_Ca-bind"/>
</dbReference>
<dbReference type="AlphaFoldDB" id="A0A1D1V083"/>
<evidence type="ECO:0000259" key="3">
    <source>
        <dbReference type="PROSITE" id="PS50222"/>
    </source>
</evidence>
<dbReference type="PANTHER" id="PTHR19972">
    <property type="entry name" value="CALBINDIN"/>
    <property type="match status" value="1"/>
</dbReference>
<feature type="compositionally biased region" description="Basic residues" evidence="2">
    <location>
        <begin position="198"/>
        <end position="208"/>
    </location>
</feature>
<dbReference type="Gene3D" id="1.10.238.10">
    <property type="entry name" value="EF-hand"/>
    <property type="match status" value="2"/>
</dbReference>
<accession>A0A1D1V083</accession>
<comment type="caution">
    <text evidence="4">The sequence shown here is derived from an EMBL/GenBank/DDBJ whole genome shotgun (WGS) entry which is preliminary data.</text>
</comment>
<evidence type="ECO:0000313" key="4">
    <source>
        <dbReference type="EMBL" id="GAU95259.1"/>
    </source>
</evidence>
<dbReference type="Pfam" id="PF13202">
    <property type="entry name" value="EF-hand_5"/>
    <property type="match status" value="1"/>
</dbReference>
<protein>
    <recommendedName>
        <fullName evidence="3">EF-hand domain-containing protein</fullName>
    </recommendedName>
</protein>
<dbReference type="InterPro" id="IPR002048">
    <property type="entry name" value="EF_hand_dom"/>
</dbReference>
<evidence type="ECO:0000313" key="5">
    <source>
        <dbReference type="Proteomes" id="UP000186922"/>
    </source>
</evidence>
<dbReference type="InterPro" id="IPR011992">
    <property type="entry name" value="EF-hand-dom_pair"/>
</dbReference>
<gene>
    <name evidence="4" type="primary">RvY_06905-1</name>
    <name evidence="4" type="synonym">RvY_06905.1</name>
    <name evidence="4" type="ORF">RvY_06905</name>
</gene>
<proteinExistence type="predicted"/>
<feature type="domain" description="EF-hand" evidence="3">
    <location>
        <begin position="41"/>
        <end position="76"/>
    </location>
</feature>
<feature type="compositionally biased region" description="Low complexity" evidence="2">
    <location>
        <begin position="183"/>
        <end position="195"/>
    </location>
</feature>
<dbReference type="GO" id="GO:0005509">
    <property type="term" value="F:calcium ion binding"/>
    <property type="evidence" value="ECO:0007669"/>
    <property type="project" value="InterPro"/>
</dbReference>
<dbReference type="GO" id="GO:1900271">
    <property type="term" value="P:regulation of long-term synaptic potentiation"/>
    <property type="evidence" value="ECO:0007669"/>
    <property type="project" value="TreeGrafter"/>
</dbReference>
<dbReference type="Proteomes" id="UP000186922">
    <property type="component" value="Unassembled WGS sequence"/>
</dbReference>
<keyword evidence="1" id="KW-0106">Calcium</keyword>
<feature type="domain" description="EF-hand" evidence="3">
    <location>
        <begin position="1"/>
        <end position="30"/>
    </location>
</feature>
<dbReference type="PANTHER" id="PTHR19972:SF10">
    <property type="entry name" value="CALBINDIN-32"/>
    <property type="match status" value="1"/>
</dbReference>
<feature type="region of interest" description="Disordered" evidence="2">
    <location>
        <begin position="181"/>
        <end position="216"/>
    </location>
</feature>